<dbReference type="PANTHER" id="PTHR44573:SF4">
    <property type="entry name" value="2-METHYLENE-FURAN-3-ONE REDUCTASE-LIKE"/>
    <property type="match status" value="1"/>
</dbReference>
<dbReference type="InterPro" id="IPR020843">
    <property type="entry name" value="ER"/>
</dbReference>
<protein>
    <submittedName>
        <fullName evidence="3">NADPH-dependent alkenal/one oxidoreductase, chloroplastic</fullName>
    </submittedName>
</protein>
<comment type="caution">
    <text evidence="3">The sequence shown here is derived from an EMBL/GenBank/DDBJ whole genome shotgun (WGS) entry which is preliminary data.</text>
</comment>
<reference evidence="3 4" key="1">
    <citation type="journal article" date="2018" name="Mol. Biol. Evol.">
        <title>Analysis of the draft genome of the red seaweed Gracilariopsis chorda provides insights into genome size evolution in Rhodophyta.</title>
        <authorList>
            <person name="Lee J."/>
            <person name="Yang E.C."/>
            <person name="Graf L."/>
            <person name="Yang J.H."/>
            <person name="Qiu H."/>
            <person name="Zel Zion U."/>
            <person name="Chan C.X."/>
            <person name="Stephens T.G."/>
            <person name="Weber A.P.M."/>
            <person name="Boo G.H."/>
            <person name="Boo S.M."/>
            <person name="Kim K.M."/>
            <person name="Shin Y."/>
            <person name="Jung M."/>
            <person name="Lee S.J."/>
            <person name="Yim H.S."/>
            <person name="Lee J.H."/>
            <person name="Bhattacharya D."/>
            <person name="Yoon H.S."/>
        </authorList>
    </citation>
    <scope>NUCLEOTIDE SEQUENCE [LARGE SCALE GENOMIC DNA]</scope>
    <source>
        <strain evidence="3 4">SKKU-2015</strain>
        <tissue evidence="3">Whole body</tissue>
    </source>
</reference>
<keyword evidence="4" id="KW-1185">Reference proteome</keyword>
<organism evidence="3 4">
    <name type="scientific">Gracilariopsis chorda</name>
    <dbReference type="NCBI Taxonomy" id="448386"/>
    <lineage>
        <taxon>Eukaryota</taxon>
        <taxon>Rhodophyta</taxon>
        <taxon>Florideophyceae</taxon>
        <taxon>Rhodymeniophycidae</taxon>
        <taxon>Gracilariales</taxon>
        <taxon>Gracilariaceae</taxon>
        <taxon>Gracilariopsis</taxon>
    </lineage>
</organism>
<dbReference type="Pfam" id="PF08240">
    <property type="entry name" value="ADH_N"/>
    <property type="match status" value="1"/>
</dbReference>
<dbReference type="InterPro" id="IPR013154">
    <property type="entry name" value="ADH-like_N"/>
</dbReference>
<evidence type="ECO:0000313" key="3">
    <source>
        <dbReference type="EMBL" id="PXF42146.1"/>
    </source>
</evidence>
<dbReference type="GO" id="GO:0016628">
    <property type="term" value="F:oxidoreductase activity, acting on the CH-CH group of donors, NAD or NADP as acceptor"/>
    <property type="evidence" value="ECO:0007669"/>
    <property type="project" value="InterPro"/>
</dbReference>
<proteinExistence type="predicted"/>
<dbReference type="SUPFAM" id="SSF50129">
    <property type="entry name" value="GroES-like"/>
    <property type="match status" value="1"/>
</dbReference>
<dbReference type="SMART" id="SM00829">
    <property type="entry name" value="PKS_ER"/>
    <property type="match status" value="1"/>
</dbReference>
<sequence length="305" mass="32369">MAPTTMKAFMQIEKEGLDNFVLKEVPTPQPAADQVLIQVRAAALNPVDLKRGHLNEEYPIVVGYDVAGIVVAIGEAVQNVSVGDRVFGDIMRDSMGSKFSGTVAEYCVSPADLVFPIPDNTTFEQAAALPVAALTAIQCFEYCSCKEGDNVFISGGAGGVGIHALQIAKHVFKAGSVATTASSAKFDFVRQYGADVIVDYRNEDVAQKLKGWADVVLDCVGDVEAAQQVVKPDGKMSTIVDGSSSSFQMLKPTNALMQKLASLLEEGKVSTVIDTVYPLDQAQEALKNLAGGRAKGKFVITVSSK</sequence>
<dbReference type="CDD" id="cd05289">
    <property type="entry name" value="MDR_like_2"/>
    <property type="match status" value="1"/>
</dbReference>
<gene>
    <name evidence="3" type="ORF">BWQ96_08124</name>
</gene>
<dbReference type="InterPro" id="IPR044626">
    <property type="entry name" value="AOR-like"/>
</dbReference>
<keyword evidence="1" id="KW-0560">Oxidoreductase</keyword>
<evidence type="ECO:0000256" key="1">
    <source>
        <dbReference type="ARBA" id="ARBA00023002"/>
    </source>
</evidence>
<dbReference type="Gene3D" id="3.40.50.720">
    <property type="entry name" value="NAD(P)-binding Rossmann-like Domain"/>
    <property type="match status" value="1"/>
</dbReference>
<dbReference type="Pfam" id="PF13602">
    <property type="entry name" value="ADH_zinc_N_2"/>
    <property type="match status" value="1"/>
</dbReference>
<name>A0A2V3IJ71_9FLOR</name>
<evidence type="ECO:0000313" key="4">
    <source>
        <dbReference type="Proteomes" id="UP000247409"/>
    </source>
</evidence>
<dbReference type="Proteomes" id="UP000247409">
    <property type="component" value="Unassembled WGS sequence"/>
</dbReference>
<evidence type="ECO:0000259" key="2">
    <source>
        <dbReference type="SMART" id="SM00829"/>
    </source>
</evidence>
<dbReference type="Gene3D" id="3.90.180.10">
    <property type="entry name" value="Medium-chain alcohol dehydrogenases, catalytic domain"/>
    <property type="match status" value="1"/>
</dbReference>
<dbReference type="SUPFAM" id="SSF51735">
    <property type="entry name" value="NAD(P)-binding Rossmann-fold domains"/>
    <property type="match status" value="1"/>
</dbReference>
<accession>A0A2V3IJ71</accession>
<dbReference type="AlphaFoldDB" id="A0A2V3IJ71"/>
<dbReference type="EMBL" id="NBIV01000175">
    <property type="protein sequence ID" value="PXF42146.1"/>
    <property type="molecule type" value="Genomic_DNA"/>
</dbReference>
<dbReference type="PANTHER" id="PTHR44573">
    <property type="entry name" value="NADPH-DEPENDENT ALKENAL/ONE OXIDOREDUCTASE, CHLOROPLASTIC"/>
    <property type="match status" value="1"/>
</dbReference>
<dbReference type="InterPro" id="IPR036291">
    <property type="entry name" value="NAD(P)-bd_dom_sf"/>
</dbReference>
<feature type="domain" description="Enoyl reductase (ER)" evidence="2">
    <location>
        <begin position="16"/>
        <end position="300"/>
    </location>
</feature>
<dbReference type="OrthoDB" id="1022at2759"/>
<dbReference type="STRING" id="448386.A0A2V3IJ71"/>
<dbReference type="InterPro" id="IPR011032">
    <property type="entry name" value="GroES-like_sf"/>
</dbReference>